<protein>
    <submittedName>
        <fullName evidence="1">Uncharacterized protein</fullName>
    </submittedName>
</protein>
<dbReference type="EMBL" id="KP795488">
    <property type="protein sequence ID" value="AKN36403.1"/>
    <property type="molecule type" value="Genomic_DNA"/>
</dbReference>
<dbReference type="AlphaFoldDB" id="A0A0H3ZK57"/>
<reference evidence="1" key="1">
    <citation type="journal article" date="2015" name="MBio">
        <title>Eco-Evolutionary Dynamics of Episomes among Ecologically Cohesive Bacterial Populations.</title>
        <authorList>
            <person name="Xue H."/>
            <person name="Cordero O.X."/>
            <person name="Camas F.M."/>
            <person name="Trimble W."/>
            <person name="Meyer F."/>
            <person name="Guglielmini J."/>
            <person name="Rocha E.P."/>
            <person name="Polz M.F."/>
        </authorList>
    </citation>
    <scope>NUCLEOTIDE SEQUENCE</scope>
    <source>
        <strain evidence="1">FF_32</strain>
    </source>
</reference>
<organism evidence="1">
    <name type="scientific">Enterovibrio norvegicus</name>
    <dbReference type="NCBI Taxonomy" id="188144"/>
    <lineage>
        <taxon>Bacteria</taxon>
        <taxon>Pseudomonadati</taxon>
        <taxon>Pseudomonadota</taxon>
        <taxon>Gammaproteobacteria</taxon>
        <taxon>Vibrionales</taxon>
        <taxon>Vibrionaceae</taxon>
        <taxon>Enterovibrio</taxon>
    </lineage>
</organism>
<name>A0A0H3ZK57_9GAMM</name>
<accession>A0A0H3ZK57</accession>
<proteinExistence type="predicted"/>
<sequence length="138" mass="15280">MSLFDIVKDADVIKASSIARTRQNSLVTVTVTPQRITNNFNGQALDSAGISLDDLVDITYTKDGKYLLLEVIEGGLKLLTQGSKKDVTPNASVRLTNKEGLYPNFLDGKSTKKIILKNTSIDYDKENRRLVCELKESD</sequence>
<evidence type="ECO:0000313" key="1">
    <source>
        <dbReference type="EMBL" id="AKN36403.1"/>
    </source>
</evidence>